<dbReference type="InterPro" id="IPR000843">
    <property type="entry name" value="HTH_LacI"/>
</dbReference>
<dbReference type="Gene3D" id="1.10.260.40">
    <property type="entry name" value="lambda repressor-like DNA-binding domains"/>
    <property type="match status" value="1"/>
</dbReference>
<keyword evidence="1" id="KW-0805">Transcription regulation</keyword>
<name>L0A190_DEIPD</name>
<dbReference type="PROSITE" id="PS50932">
    <property type="entry name" value="HTH_LACI_2"/>
    <property type="match status" value="1"/>
</dbReference>
<dbReference type="KEGG" id="dpd:Deipe_1235"/>
<dbReference type="HOGENOM" id="CLU_037628_6_1_0"/>
<dbReference type="InterPro" id="IPR028082">
    <property type="entry name" value="Peripla_BP_I"/>
</dbReference>
<dbReference type="PANTHER" id="PTHR30146:SF109">
    <property type="entry name" value="HTH-TYPE TRANSCRIPTIONAL REGULATOR GALS"/>
    <property type="match status" value="1"/>
</dbReference>
<dbReference type="SMART" id="SM00354">
    <property type="entry name" value="HTH_LACI"/>
    <property type="match status" value="1"/>
</dbReference>
<dbReference type="InterPro" id="IPR046335">
    <property type="entry name" value="LacI/GalR-like_sensor"/>
</dbReference>
<dbReference type="STRING" id="937777.Deipe_1235"/>
<sequence>MSGPEVTLSDLARMAGVSAMTVSRVLNNRPGVGEETRQRVLKLLSGSGYTPNVSARSLAGNRTGGRTQVLGMVVPDLSTQYIAEIARGAGEAAVKHRYDVILYTSTNVKNAYERIHAMTRGIVDGLLMVLPQVSEEYTELLGRTRLPVVIIDHRGGIAETPAVTVDNYTGARLAVDHLVGLGHRRIGFITGRMDTRASQERLRGYREGLLVHGLTVDEALVRPADFLRPSGFRAAGELLELNEPPSAIFVSNDVMAFGAMDAIKDHGLRIPDDISVIGFDDIPMSAQVHPPLTTVRQPLYEMGAAATTMLITLLTDVSLSTERPELSTELIVRASTGHASHARVPRRGTGRRRA</sequence>
<dbReference type="EMBL" id="CP003382">
    <property type="protein sequence ID" value="AFZ66785.1"/>
    <property type="molecule type" value="Genomic_DNA"/>
</dbReference>
<feature type="domain" description="HTH lacI-type" evidence="4">
    <location>
        <begin position="6"/>
        <end position="60"/>
    </location>
</feature>
<dbReference type="PROSITE" id="PS00356">
    <property type="entry name" value="HTH_LACI_1"/>
    <property type="match status" value="1"/>
</dbReference>
<evidence type="ECO:0000313" key="6">
    <source>
        <dbReference type="Proteomes" id="UP000010467"/>
    </source>
</evidence>
<dbReference type="Proteomes" id="UP000010467">
    <property type="component" value="Chromosome"/>
</dbReference>
<evidence type="ECO:0000313" key="5">
    <source>
        <dbReference type="EMBL" id="AFZ66785.1"/>
    </source>
</evidence>
<dbReference type="Gene3D" id="3.40.50.2300">
    <property type="match status" value="2"/>
</dbReference>
<dbReference type="eggNOG" id="COG1609">
    <property type="taxonomic scope" value="Bacteria"/>
</dbReference>
<dbReference type="AlphaFoldDB" id="L0A190"/>
<protein>
    <submittedName>
        <fullName evidence="5">Transcriptional regulator</fullName>
    </submittedName>
</protein>
<evidence type="ECO:0000256" key="1">
    <source>
        <dbReference type="ARBA" id="ARBA00023015"/>
    </source>
</evidence>
<accession>L0A190</accession>
<dbReference type="SUPFAM" id="SSF47413">
    <property type="entry name" value="lambda repressor-like DNA-binding domains"/>
    <property type="match status" value="1"/>
</dbReference>
<evidence type="ECO:0000259" key="4">
    <source>
        <dbReference type="PROSITE" id="PS50932"/>
    </source>
</evidence>
<dbReference type="Pfam" id="PF00356">
    <property type="entry name" value="LacI"/>
    <property type="match status" value="1"/>
</dbReference>
<dbReference type="CDD" id="cd01392">
    <property type="entry name" value="HTH_LacI"/>
    <property type="match status" value="1"/>
</dbReference>
<keyword evidence="2" id="KW-0238">DNA-binding</keyword>
<dbReference type="InterPro" id="IPR010982">
    <property type="entry name" value="Lambda_DNA-bd_dom_sf"/>
</dbReference>
<organism evidence="5 6">
    <name type="scientific">Deinococcus peraridilitoris (strain DSM 19664 / LMG 22246 / CIP 109416 / KR-200)</name>
    <dbReference type="NCBI Taxonomy" id="937777"/>
    <lineage>
        <taxon>Bacteria</taxon>
        <taxon>Thermotogati</taxon>
        <taxon>Deinococcota</taxon>
        <taxon>Deinococci</taxon>
        <taxon>Deinococcales</taxon>
        <taxon>Deinococcaceae</taxon>
        <taxon>Deinococcus</taxon>
    </lineage>
</organism>
<reference evidence="6" key="1">
    <citation type="submission" date="2012-03" db="EMBL/GenBank/DDBJ databases">
        <title>Complete sequence of chromosome of Deinococcus peraridilitoris DSM 19664.</title>
        <authorList>
            <person name="Lucas S."/>
            <person name="Copeland A."/>
            <person name="Lapidus A."/>
            <person name="Glavina del Rio T."/>
            <person name="Dalin E."/>
            <person name="Tice H."/>
            <person name="Bruce D."/>
            <person name="Goodwin L."/>
            <person name="Pitluck S."/>
            <person name="Peters L."/>
            <person name="Mikhailova N."/>
            <person name="Lu M."/>
            <person name="Kyrpides N."/>
            <person name="Mavromatis K."/>
            <person name="Ivanova N."/>
            <person name="Brettin T."/>
            <person name="Detter J.C."/>
            <person name="Han C."/>
            <person name="Larimer F."/>
            <person name="Land M."/>
            <person name="Hauser L."/>
            <person name="Markowitz V."/>
            <person name="Cheng J.-F."/>
            <person name="Hugenholtz P."/>
            <person name="Woyke T."/>
            <person name="Wu D."/>
            <person name="Pukall R."/>
            <person name="Steenblock K."/>
            <person name="Brambilla E."/>
            <person name="Klenk H.-P."/>
            <person name="Eisen J.A."/>
        </authorList>
    </citation>
    <scope>NUCLEOTIDE SEQUENCE [LARGE SCALE GENOMIC DNA]</scope>
    <source>
        <strain evidence="6">DSM 19664 / LMG 22246 / CIP 109416 / KR-200</strain>
    </source>
</reference>
<gene>
    <name evidence="5" type="ordered locus">Deipe_1235</name>
</gene>
<dbReference type="CDD" id="cd06267">
    <property type="entry name" value="PBP1_LacI_sugar_binding-like"/>
    <property type="match status" value="1"/>
</dbReference>
<dbReference type="OrthoDB" id="9796186at2"/>
<dbReference type="Pfam" id="PF13377">
    <property type="entry name" value="Peripla_BP_3"/>
    <property type="match status" value="1"/>
</dbReference>
<dbReference type="SUPFAM" id="SSF53822">
    <property type="entry name" value="Periplasmic binding protein-like I"/>
    <property type="match status" value="1"/>
</dbReference>
<dbReference type="PRINTS" id="PR00036">
    <property type="entry name" value="HTHLACI"/>
</dbReference>
<proteinExistence type="predicted"/>
<evidence type="ECO:0000256" key="3">
    <source>
        <dbReference type="ARBA" id="ARBA00023163"/>
    </source>
</evidence>
<evidence type="ECO:0000256" key="2">
    <source>
        <dbReference type="ARBA" id="ARBA00023125"/>
    </source>
</evidence>
<keyword evidence="6" id="KW-1185">Reference proteome</keyword>
<dbReference type="GO" id="GO:0000976">
    <property type="term" value="F:transcription cis-regulatory region binding"/>
    <property type="evidence" value="ECO:0007669"/>
    <property type="project" value="TreeGrafter"/>
</dbReference>
<dbReference type="PANTHER" id="PTHR30146">
    <property type="entry name" value="LACI-RELATED TRANSCRIPTIONAL REPRESSOR"/>
    <property type="match status" value="1"/>
</dbReference>
<dbReference type="PATRIC" id="fig|937777.3.peg.1235"/>
<keyword evidence="3" id="KW-0804">Transcription</keyword>
<dbReference type="GO" id="GO:0003700">
    <property type="term" value="F:DNA-binding transcription factor activity"/>
    <property type="evidence" value="ECO:0007669"/>
    <property type="project" value="TreeGrafter"/>
</dbReference>
<dbReference type="RefSeq" id="WP_015235093.1">
    <property type="nucleotide sequence ID" value="NC_019793.1"/>
</dbReference>